<evidence type="ECO:0000313" key="3">
    <source>
        <dbReference type="Proteomes" id="UP000295367"/>
    </source>
</evidence>
<feature type="compositionally biased region" description="Polar residues" evidence="1">
    <location>
        <begin position="720"/>
        <end position="730"/>
    </location>
</feature>
<sequence length="755" mass="85310">MTELLRNQILSIPGIFPMEELVRVLWINAKNDQIVLIPINQTKRNSPCLFSFDLIQSALKRGEAKSSTLKPDPRSLMGEAQLAGLYPSRKPGYPPFVVAYRNRWWSIIEPIVSQEERYFCGLCTLNSLVMLSVREFGVSKQSVYLALYRYWAAGSVVSAILPQTTRCGGKGKHRAGKKISLGRKTLAAKRNGDTNSNFALTREDIDHLQFGWRTYVIPGVSVEAAYDKMIRTFYTSSWEHRDGKPEPVPISLEEAPSINQFQYHGERQDGGEKACKQHLYKLDWLMNHRPMAGMPTAGLRRIGAIGQADASSNDVHLISMFDRSKNVGKCSWVIIVDEFTGIIAGLYVGWSVDGAAAKLAMLNAASSKVDYCARYGIQITEDAFPKIHFNTLLVDRGEFNCNDVRTALSGINTSLEYVQTGRGDFKPLVEGKHHALHATSSHRLPGTTRGKHRKRGESDPALDACLTIYEFTADLIRAIIHHNTKDPVPKQLSTEMLQDGVQPTRMSIWQWARKKGYVAYLDCDEDRLVTNLCQIIDAVVHADGVYLIAKSESTGGYEIVVRELRYLGPIAEQHNWLETARRRGSFRIQLYHNPYDLRRVWYLDPEVGLQSLELVSNDPQLEESTLQDILLTQGRLSEKTRQLEKKARQSRIEMAVEREAVVKNAQDEKDLAVKRLSKPPSKSSRLKNRRNNRIDEIAQTGKAATLLTQLVTNNEEEDTPTTLDSMTTNESKYDFSEDKDVLNPYDKWLDEGDSQ</sequence>
<organism evidence="2 3">
    <name type="scientific">Sulfurirhabdus autotrophica</name>
    <dbReference type="NCBI Taxonomy" id="1706046"/>
    <lineage>
        <taxon>Bacteria</taxon>
        <taxon>Pseudomonadati</taxon>
        <taxon>Pseudomonadota</taxon>
        <taxon>Betaproteobacteria</taxon>
        <taxon>Nitrosomonadales</taxon>
        <taxon>Sulfuricellaceae</taxon>
        <taxon>Sulfurirhabdus</taxon>
    </lineage>
</organism>
<gene>
    <name evidence="2" type="ORF">EDC63_12722</name>
</gene>
<dbReference type="RefSeq" id="WP_124944954.1">
    <property type="nucleotide sequence ID" value="NZ_BHVT01000005.1"/>
</dbReference>
<evidence type="ECO:0000256" key="1">
    <source>
        <dbReference type="SAM" id="MobiDB-lite"/>
    </source>
</evidence>
<comment type="caution">
    <text evidence="2">The sequence shown here is derived from an EMBL/GenBank/DDBJ whole genome shotgun (WGS) entry which is preliminary data.</text>
</comment>
<feature type="region of interest" description="Disordered" evidence="1">
    <location>
        <begin position="714"/>
        <end position="738"/>
    </location>
</feature>
<reference evidence="2 3" key="1">
    <citation type="submission" date="2019-03" db="EMBL/GenBank/DDBJ databases">
        <title>Genomic Encyclopedia of Type Strains, Phase IV (KMG-IV): sequencing the most valuable type-strain genomes for metagenomic binning, comparative biology and taxonomic classification.</title>
        <authorList>
            <person name="Goeker M."/>
        </authorList>
    </citation>
    <scope>NUCLEOTIDE SEQUENCE [LARGE SCALE GENOMIC DNA]</scope>
    <source>
        <strain evidence="2 3">DSM 100309</strain>
    </source>
</reference>
<proteinExistence type="predicted"/>
<dbReference type="Proteomes" id="UP000295367">
    <property type="component" value="Unassembled WGS sequence"/>
</dbReference>
<dbReference type="EMBL" id="SMCO01000027">
    <property type="protein sequence ID" value="TCV81064.1"/>
    <property type="molecule type" value="Genomic_DNA"/>
</dbReference>
<evidence type="ECO:0008006" key="4">
    <source>
        <dbReference type="Google" id="ProtNLM"/>
    </source>
</evidence>
<dbReference type="AlphaFoldDB" id="A0A4R3XUL2"/>
<protein>
    <recommendedName>
        <fullName evidence="4">Transposase</fullName>
    </recommendedName>
</protein>
<name>A0A4R3XUL2_9PROT</name>
<accession>A0A4R3XUL2</accession>
<evidence type="ECO:0000313" key="2">
    <source>
        <dbReference type="EMBL" id="TCV81064.1"/>
    </source>
</evidence>
<keyword evidence="3" id="KW-1185">Reference proteome</keyword>